<keyword evidence="2" id="KW-1133">Transmembrane helix</keyword>
<feature type="compositionally biased region" description="Low complexity" evidence="1">
    <location>
        <begin position="174"/>
        <end position="183"/>
    </location>
</feature>
<feature type="transmembrane region" description="Helical" evidence="2">
    <location>
        <begin position="127"/>
        <end position="149"/>
    </location>
</feature>
<accession>A0ABT1IIF4</accession>
<proteinExistence type="predicted"/>
<gene>
    <name evidence="3" type="ORF">LV75_004963</name>
</gene>
<dbReference type="Proteomes" id="UP001205185">
    <property type="component" value="Unassembled WGS sequence"/>
</dbReference>
<evidence type="ECO:0000256" key="2">
    <source>
        <dbReference type="SAM" id="Phobius"/>
    </source>
</evidence>
<feature type="compositionally biased region" description="Gly residues" evidence="1">
    <location>
        <begin position="1"/>
        <end position="12"/>
    </location>
</feature>
<keyword evidence="4" id="KW-1185">Reference proteome</keyword>
<dbReference type="RefSeq" id="WP_253889351.1">
    <property type="nucleotide sequence ID" value="NZ_BAAAVB010000001.1"/>
</dbReference>
<reference evidence="3 4" key="1">
    <citation type="submission" date="2022-06" db="EMBL/GenBank/DDBJ databases">
        <title>Genomic Encyclopedia of Archaeal and Bacterial Type Strains, Phase II (KMG-II): from individual species to whole genera.</title>
        <authorList>
            <person name="Goeker M."/>
        </authorList>
    </citation>
    <scope>NUCLEOTIDE SEQUENCE [LARGE SCALE GENOMIC DNA]</scope>
    <source>
        <strain evidence="3 4">DSM 44255</strain>
    </source>
</reference>
<organism evidence="3 4">
    <name type="scientific">Actinokineospora diospyrosa</name>
    <dbReference type="NCBI Taxonomy" id="103728"/>
    <lineage>
        <taxon>Bacteria</taxon>
        <taxon>Bacillati</taxon>
        <taxon>Actinomycetota</taxon>
        <taxon>Actinomycetes</taxon>
        <taxon>Pseudonocardiales</taxon>
        <taxon>Pseudonocardiaceae</taxon>
        <taxon>Actinokineospora</taxon>
    </lineage>
</organism>
<sequence length="224" mass="22728">MTYPGAPGGYPGPGQPQQQPPQPQPGFGPPPVASGSRFTLAQTLHLVVIGLGALNLFLGFAPLATGFSFYESGFGWVPGLLFAGGLLALPAVLTGDKKVGVSSVAVVLGVTLAFLFSVFASEGELKAGGVMVLIFGLLQAGGAVAAFLFEAGILKPPAPAQHHGHFGQPGGYNPPSGQFQQPYGQPPVQQPQPGAQTTFAPQQGQFGQPPHAPGTPPGGYPQQG</sequence>
<comment type="caution">
    <text evidence="3">The sequence shown here is derived from an EMBL/GenBank/DDBJ whole genome shotgun (WGS) entry which is preliminary data.</text>
</comment>
<evidence type="ECO:0000256" key="1">
    <source>
        <dbReference type="SAM" id="MobiDB-lite"/>
    </source>
</evidence>
<feature type="region of interest" description="Disordered" evidence="1">
    <location>
        <begin position="160"/>
        <end position="224"/>
    </location>
</feature>
<feature type="transmembrane region" description="Helical" evidence="2">
    <location>
        <begin position="46"/>
        <end position="70"/>
    </location>
</feature>
<feature type="compositionally biased region" description="Low complexity" evidence="1">
    <location>
        <begin position="191"/>
        <end position="209"/>
    </location>
</feature>
<feature type="transmembrane region" description="Helical" evidence="2">
    <location>
        <begin position="76"/>
        <end position="93"/>
    </location>
</feature>
<evidence type="ECO:0000313" key="4">
    <source>
        <dbReference type="Proteomes" id="UP001205185"/>
    </source>
</evidence>
<name>A0ABT1IIF4_9PSEU</name>
<dbReference type="InterPro" id="IPR035166">
    <property type="entry name" value="DUF5336"/>
</dbReference>
<evidence type="ECO:0000313" key="3">
    <source>
        <dbReference type="EMBL" id="MCP2272437.1"/>
    </source>
</evidence>
<feature type="compositionally biased region" description="Pro residues" evidence="1">
    <location>
        <begin position="18"/>
        <end position="31"/>
    </location>
</feature>
<keyword evidence="2" id="KW-0812">Transmembrane</keyword>
<dbReference type="EMBL" id="JAMTCO010000012">
    <property type="protein sequence ID" value="MCP2272437.1"/>
    <property type="molecule type" value="Genomic_DNA"/>
</dbReference>
<feature type="transmembrane region" description="Helical" evidence="2">
    <location>
        <begin position="100"/>
        <end position="121"/>
    </location>
</feature>
<feature type="region of interest" description="Disordered" evidence="1">
    <location>
        <begin position="1"/>
        <end position="31"/>
    </location>
</feature>
<feature type="compositionally biased region" description="Pro residues" evidence="1">
    <location>
        <begin position="210"/>
        <end position="224"/>
    </location>
</feature>
<protein>
    <submittedName>
        <fullName evidence="3">Uncharacterized protein</fullName>
    </submittedName>
</protein>
<dbReference type="Pfam" id="PF17270">
    <property type="entry name" value="DUF5336"/>
    <property type="match status" value="1"/>
</dbReference>
<keyword evidence="2" id="KW-0472">Membrane</keyword>